<dbReference type="InterPro" id="IPR018511">
    <property type="entry name" value="Hemolysin-typ_Ca-bd_CS"/>
</dbReference>
<accession>A0ABV7MIY5</accession>
<dbReference type="InterPro" id="IPR003995">
    <property type="entry name" value="RTX_toxin_determinant-A"/>
</dbReference>
<dbReference type="RefSeq" id="WP_378978217.1">
    <property type="nucleotide sequence ID" value="NZ_JBHRVD010000001.1"/>
</dbReference>
<dbReference type="Pfam" id="PF00353">
    <property type="entry name" value="HemolysinCabind"/>
    <property type="match status" value="12"/>
</dbReference>
<evidence type="ECO:0000256" key="10">
    <source>
        <dbReference type="ARBA" id="ARBA00023157"/>
    </source>
</evidence>
<reference evidence="13" key="1">
    <citation type="journal article" date="2019" name="Int. J. Syst. Evol. Microbiol.">
        <title>The Global Catalogue of Microorganisms (GCM) 10K type strain sequencing project: providing services to taxonomists for standard genome sequencing and annotation.</title>
        <authorList>
            <consortium name="The Broad Institute Genomics Platform"/>
            <consortium name="The Broad Institute Genome Sequencing Center for Infectious Disease"/>
            <person name="Wu L."/>
            <person name="Ma J."/>
        </authorList>
    </citation>
    <scope>NUCLEOTIDE SEQUENCE [LARGE SCALE GENOMIC DNA]</scope>
    <source>
        <strain evidence="13">ICMP 19515</strain>
    </source>
</reference>
<dbReference type="PRINTS" id="PR00313">
    <property type="entry name" value="CABNDNGRPT"/>
</dbReference>
<dbReference type="InterPro" id="IPR006585">
    <property type="entry name" value="FTP1"/>
</dbReference>
<dbReference type="InterPro" id="IPR028974">
    <property type="entry name" value="TSP_type-3_rpt"/>
</dbReference>
<keyword evidence="4" id="KW-0800">Toxin</keyword>
<dbReference type="InterPro" id="IPR050557">
    <property type="entry name" value="RTX_toxin/Mannuronan_C5-epim"/>
</dbReference>
<dbReference type="Proteomes" id="UP001595648">
    <property type="component" value="Unassembled WGS sequence"/>
</dbReference>
<dbReference type="InterPro" id="IPR008979">
    <property type="entry name" value="Galactose-bd-like_sf"/>
</dbReference>
<keyword evidence="13" id="KW-1185">Reference proteome</keyword>
<keyword evidence="8" id="KW-0843">Virulence</keyword>
<dbReference type="Gene3D" id="2.60.120.260">
    <property type="entry name" value="Galactose-binding domain-like"/>
    <property type="match status" value="1"/>
</dbReference>
<evidence type="ECO:0000256" key="1">
    <source>
        <dbReference type="ARBA" id="ARBA00004370"/>
    </source>
</evidence>
<dbReference type="PANTHER" id="PTHR38340:SF1">
    <property type="entry name" value="S-LAYER PROTEIN"/>
    <property type="match status" value="1"/>
</dbReference>
<evidence type="ECO:0000313" key="12">
    <source>
        <dbReference type="EMBL" id="MFC3321665.1"/>
    </source>
</evidence>
<evidence type="ECO:0000256" key="2">
    <source>
        <dbReference type="ARBA" id="ARBA00004613"/>
    </source>
</evidence>
<evidence type="ECO:0000313" key="13">
    <source>
        <dbReference type="Proteomes" id="UP001595648"/>
    </source>
</evidence>
<dbReference type="InterPro" id="IPR010566">
    <property type="entry name" value="Haemolys_ca-bd"/>
</dbReference>
<dbReference type="Pfam" id="PF06594">
    <property type="entry name" value="HCBP_related"/>
    <property type="match status" value="6"/>
</dbReference>
<gene>
    <name evidence="12" type="ORF">ACFOJ9_07730</name>
</gene>
<dbReference type="PRINTS" id="PR01488">
    <property type="entry name" value="RTXTOXINA"/>
</dbReference>
<keyword evidence="7" id="KW-0106">Calcium</keyword>
<dbReference type="EMBL" id="JBHRVD010000001">
    <property type="protein sequence ID" value="MFC3321665.1"/>
    <property type="molecule type" value="Genomic_DNA"/>
</dbReference>
<comment type="caution">
    <text evidence="12">The sequence shown here is derived from an EMBL/GenBank/DDBJ whole genome shotgun (WGS) entry which is preliminary data.</text>
</comment>
<dbReference type="SMART" id="SM00607">
    <property type="entry name" value="FTP"/>
    <property type="match status" value="1"/>
</dbReference>
<evidence type="ECO:0000256" key="3">
    <source>
        <dbReference type="ARBA" id="ARBA00022525"/>
    </source>
</evidence>
<evidence type="ECO:0000256" key="6">
    <source>
        <dbReference type="ARBA" id="ARBA00022737"/>
    </source>
</evidence>
<dbReference type="PROSITE" id="PS00330">
    <property type="entry name" value="HEMOLYSIN_CALCIUM"/>
    <property type="match status" value="6"/>
</dbReference>
<evidence type="ECO:0000256" key="7">
    <source>
        <dbReference type="ARBA" id="ARBA00022837"/>
    </source>
</evidence>
<dbReference type="SUPFAM" id="SSF103647">
    <property type="entry name" value="TSP type-3 repeat"/>
    <property type="match status" value="1"/>
</dbReference>
<dbReference type="InterPro" id="IPR001343">
    <property type="entry name" value="Hemolysn_Ca-bd"/>
</dbReference>
<evidence type="ECO:0000256" key="4">
    <source>
        <dbReference type="ARBA" id="ARBA00022656"/>
    </source>
</evidence>
<dbReference type="SUPFAM" id="SSF51120">
    <property type="entry name" value="beta-Roll"/>
    <property type="match status" value="11"/>
</dbReference>
<feature type="domain" description="Fucolectin tachylectin-4 pentraxin-1" evidence="11">
    <location>
        <begin position="2283"/>
        <end position="2415"/>
    </location>
</feature>
<evidence type="ECO:0000256" key="9">
    <source>
        <dbReference type="ARBA" id="ARBA00023136"/>
    </source>
</evidence>
<keyword evidence="6" id="KW-0677">Repeat</keyword>
<evidence type="ECO:0000256" key="8">
    <source>
        <dbReference type="ARBA" id="ARBA00023026"/>
    </source>
</evidence>
<organism evidence="12 13">
    <name type="scientific">Mesorhizobium cantuariense</name>
    <dbReference type="NCBI Taxonomy" id="1300275"/>
    <lineage>
        <taxon>Bacteria</taxon>
        <taxon>Pseudomonadati</taxon>
        <taxon>Pseudomonadota</taxon>
        <taxon>Alphaproteobacteria</taxon>
        <taxon>Hyphomicrobiales</taxon>
        <taxon>Phyllobacteriaceae</taxon>
        <taxon>Mesorhizobium</taxon>
    </lineage>
</organism>
<dbReference type="SUPFAM" id="SSF49785">
    <property type="entry name" value="Galactose-binding domain-like"/>
    <property type="match status" value="1"/>
</dbReference>
<keyword evidence="9" id="KW-0472">Membrane</keyword>
<keyword evidence="3" id="KW-0964">Secreted</keyword>
<name>A0ABV7MIY5_9HYPH</name>
<sequence length="2537" mass="268127">MVSITYLPDTSKTMELEIGSWQALGLPPSSYAGNVLAWFIGEDVPGASISFGDLLTMIKAFGQSLLEVEFSGDYIHYNGIDYSNESLVNIDGILYILKDVGQYIPIGITDAFAFFKFFQLINLDSPIVDFTFLSFGLLFGPAALVAPLLNIFHDPLILDLGGDGIHLSPLAGSPVHFDYDGDGFAERTGWVSADDGILVVDANGNGVVDGVSELFGSSTQDGFAVLETFDTNGDGRIDASDSVFSTLRVWQDLDQDGVSDAGEMMTLAEAGIVSIALTRTDVTGANAGHDLGYEALFTRANGTTGTAQTIYFQTDRQDTRADNTPNFTLAEGVDKLPQLPGSGQINSIAWMATQDAAFKADWTALTDAAATLSPEQLRSAFEDLLLRWASVGGIAEGTRGQYVDAQHLAFVEKFFGVAYKEIYTGQQLSTSPTTQQFGANIEASFDQIVDVMLTAFLAQTAGSTIARGGDLLGALESPYFFYALLDFRHEWPAGTEPPETPGNVGMVLDLIKGMMPEATGAAASYLVKTISGLEGVVPVAFEGDRTAYLTTANTVLSTIADHDLRLIATEIAGGTAALGTDGADGMVRTDGDNVFVGGKGDDLLVSGAGSDLFVYTRGDGTDYIRDSSMSLVEKDTLFLTNLAATDLTFERIGNDLILKISGSIEKIVSEDFFANWGAKNLGIDQIRFADGSLMDRETIRSHTTTVGDGRDNLVQDTALNDVLQGGKGDDEIRIGTGSDTILYAAGDGFDVINDTSGIKTEIDRLVLANMMPSDVELSRVGNALTIKILATGEFITDQMFFYQSGAPNQLNDWSDHGWGIDRIQFASGAVWDRQTIVKEAWIRGNDNANGLYGSAFNDTFTSGHGNDTMDGGVGADIYVWKKGDGSDYISDNINNLSDADRLILADVYVSDVKFSYNGDSLQITVGSSGEVISVGDFFAYTDNLVEDWAATAYGVDQITFAGGTTLNRQQIFDKTGEDYLGRDFWTWSEYVNGNLQWAYFTDEFGNSGHIVGSGPIGVGDNDVFSGYVDAQGNDNYNNVFHEVAGHNSVTGGSGDDFFTGGAGNDSLVSRGGNDILFGDAPLAGYGSSVTPDAAGNDYLDGGAGDDLLYGGNGNDTLMGGAGTDQLIGGDGSDTLMDSGVENDTFDGGKGDDFIQSGVNSSDNGDDTFLYALGDGNDVISDSAVSLTEIDRLVLSDINSDEVELSFGGTSLVIRMLQTNETITGVDFIYIDGTTGSGIDRIEFANGVAWNRAQMRSHAEASWLRGTSSRDFLQNDNMWNQTFDGGQGDDVIASAASYWQVWDRGLSNGNDTFIYRHGDGNDFIVDGSHSTTEVDTLRLIDIDSDDVELSRVGDDLLVKDLVTGQIITNARFYWSFSSTNHSIDRIEFADGVVWDRAAMLAKAWYRGTNTNDTLQSGQDTMDDTFIGGIGDDIHVSAPQNWQAYNPGGMNGNDTYIYNLGDGNDLIVDGSRSLQETDTLVLNGINPEDVALSTDGYNLYITIVPTGQRITDEGAFWGRPDVGRGLERLVFADGTVWNREDIRFWAQEGSAFFAGGTGDETLIGSYLDQRIEGGRGNDFIDGKGGSDLIFGDIGNDTLALTIADPGDVDALDGGAGTDTATFQNFGAAIHVDLVENQGEAKTSDGPSLQVGSLRLVATLRGLENIIGTAFNDEIHGDSADNQLVGGAGDDFLDGRSGNDALSGGLGNDTLDGYLGNDTLVGGAGDDALTGGLGNDLYDYTRGDGNDAIFETIAETGSNDRIRLHNVDPAKVSVSRLNGGLVLEIAESAPGAGDASSLTVTGPQNGIYHYDQYGVETIEFDNGVIWNADFLRQMSVSDSATDGDDVLVGSPASGIMHGGKGNDSLSGGTGDDSYVYARGDGNDAIVENTSGGGNDRLAFSDINSAAVTLVRNGNDVRVVIAESAPAAGDGGSVLLKDTLADYYGQGVENIVFADGTIWTRADMNAHISYVGGTAGNETITGTAGNDDMRAGLGDDLLVGQAGNDSYTYILGDGNDVINEVATGTDVDTLILDGINQTDVRFERPYNDLSGVVMRVLATGQTITLDNQFDQEGGVEKIVFDDGSVLGGNDWSLDGILTGLASIYGTANAETISGTSGNDRLVGKAGNDTLSGAGGDDTYVYARGDGKDTITEGTNGGSNDQLVFSDINPSAVSLVRSGNDVTVVIAESTPGAGDGGSVLLKESLNDYYGQGVDKVVFADGTIWTRADLLEQVSTTVSYSSNSGSVSVDLALQTAVVNNPAMVGQFVRLYQTNGNYLSLAEVQVFESGQNVALTGTASQKTTGWGGDASRAIDGNTDGNFNHNSVTHTGTPNVGEWWQVDLGRAATIDQIVIFNRADYSNRLGDFDVVVTNQELSSTATLQDAISQPGAQVVHYTGTFPLSDTVFALSETETLTNIKHVTGTASDDTLLGNASANTLLGGYGNDVIEGRGGQDLLSGGAGNDTFIFRSNFGLDNITDFVTGMGSDDTVQFADTVFDDFASVLAAATQVGADTVITHDPGNVLTLKNVALANLHQDDFQFIAA</sequence>
<evidence type="ECO:0000259" key="11">
    <source>
        <dbReference type="SMART" id="SM00607"/>
    </source>
</evidence>
<protein>
    <submittedName>
        <fullName evidence="12">Calcium-binding protein</fullName>
    </submittedName>
</protein>
<dbReference type="Pfam" id="PF22633">
    <property type="entry name" value="F5_F8_type_C_2"/>
    <property type="match status" value="1"/>
</dbReference>
<evidence type="ECO:0000256" key="5">
    <source>
        <dbReference type="ARBA" id="ARBA00022723"/>
    </source>
</evidence>
<dbReference type="PANTHER" id="PTHR38340">
    <property type="entry name" value="S-LAYER PROTEIN"/>
    <property type="match status" value="1"/>
</dbReference>
<dbReference type="InterPro" id="IPR011049">
    <property type="entry name" value="Serralysin-like_metalloprot_C"/>
</dbReference>
<keyword evidence="5" id="KW-0479">Metal-binding</keyword>
<dbReference type="Gene3D" id="2.150.10.10">
    <property type="entry name" value="Serralysin-like metalloprotease, C-terminal"/>
    <property type="match status" value="12"/>
</dbReference>
<comment type="subcellular location">
    <subcellularLocation>
        <location evidence="1">Membrane</location>
    </subcellularLocation>
    <subcellularLocation>
        <location evidence="2">Secreted</location>
    </subcellularLocation>
</comment>
<proteinExistence type="predicted"/>
<keyword evidence="10" id="KW-1015">Disulfide bond</keyword>